<evidence type="ECO:0000256" key="4">
    <source>
        <dbReference type="ARBA" id="ARBA00055587"/>
    </source>
</evidence>
<comment type="function">
    <text evidence="4">Acetyltransferase implicated in the O-acetylation of Nod factors.</text>
</comment>
<dbReference type="RefSeq" id="WP_004343083.1">
    <property type="nucleotide sequence ID" value="NZ_CALLWX010000005.1"/>
</dbReference>
<dbReference type="InterPro" id="IPR051159">
    <property type="entry name" value="Hexapeptide_acetyltransf"/>
</dbReference>
<sequence>MSEMEKMRREELYDFSDPETDASMKHAKKACARLQTMTIYDDDYREVIEDLIPGIPRSSAVCPPFHCDHGHGIRLGEGVFVNYGCVMLDSGLITIGNHTLIGPNCQLYTPQHPTDYVARRKTQETAHPITIGDDCWLGGSVVVCPGVTIGDRCIIAAGSVVTHDIPADSMAAGVPAKVKKSLNGKRGSK</sequence>
<evidence type="ECO:0000256" key="1">
    <source>
        <dbReference type="ARBA" id="ARBA00007274"/>
    </source>
</evidence>
<dbReference type="CDD" id="cd03357">
    <property type="entry name" value="LbH_MAT_GAT"/>
    <property type="match status" value="1"/>
</dbReference>
<dbReference type="GO" id="GO:0016407">
    <property type="term" value="F:acetyltransferase activity"/>
    <property type="evidence" value="ECO:0007669"/>
    <property type="project" value="InterPro"/>
</dbReference>
<dbReference type="AlphaFoldDB" id="A0AAQ1ZLS0"/>
<keyword evidence="3 7" id="KW-0012">Acyltransferase</keyword>
<evidence type="ECO:0000259" key="6">
    <source>
        <dbReference type="SMART" id="SM01266"/>
    </source>
</evidence>
<dbReference type="EMBL" id="UGTJ01000002">
    <property type="protein sequence ID" value="SUB96747.1"/>
    <property type="molecule type" value="Genomic_DNA"/>
</dbReference>
<dbReference type="GO" id="GO:0008374">
    <property type="term" value="F:O-acyltransferase activity"/>
    <property type="evidence" value="ECO:0007669"/>
    <property type="project" value="TreeGrafter"/>
</dbReference>
<evidence type="ECO:0000256" key="5">
    <source>
        <dbReference type="ARBA" id="ARBA00067695"/>
    </source>
</evidence>
<feature type="domain" description="Maltose/galactoside acetyltransferase" evidence="6">
    <location>
        <begin position="4"/>
        <end position="57"/>
    </location>
</feature>
<dbReference type="PANTHER" id="PTHR23416">
    <property type="entry name" value="SIALIC ACID SYNTHASE-RELATED"/>
    <property type="match status" value="1"/>
</dbReference>
<dbReference type="InterPro" id="IPR011004">
    <property type="entry name" value="Trimer_LpxA-like_sf"/>
</dbReference>
<keyword evidence="2 7" id="KW-0808">Transferase</keyword>
<comment type="caution">
    <text evidence="7">The sequence shown here is derived from an EMBL/GenBank/DDBJ whole genome shotgun (WGS) entry which is preliminary data.</text>
</comment>
<dbReference type="InterPro" id="IPR024688">
    <property type="entry name" value="Mac_dom"/>
</dbReference>
<gene>
    <name evidence="7" type="ORF">NCTC13063_02518</name>
</gene>
<reference evidence="7 8" key="1">
    <citation type="submission" date="2018-06" db="EMBL/GenBank/DDBJ databases">
        <authorList>
            <consortium name="Pathogen Informatics"/>
            <person name="Doyle S."/>
        </authorList>
    </citation>
    <scope>NUCLEOTIDE SEQUENCE [LARGE SCALE GENOMIC DNA]</scope>
    <source>
        <strain evidence="7 8">NCTC13063</strain>
    </source>
</reference>
<dbReference type="GO" id="GO:0005829">
    <property type="term" value="C:cytosol"/>
    <property type="evidence" value="ECO:0007669"/>
    <property type="project" value="TreeGrafter"/>
</dbReference>
<evidence type="ECO:0000256" key="2">
    <source>
        <dbReference type="ARBA" id="ARBA00022679"/>
    </source>
</evidence>
<evidence type="ECO:0000313" key="8">
    <source>
        <dbReference type="Proteomes" id="UP000255283"/>
    </source>
</evidence>
<dbReference type="SUPFAM" id="SSF51161">
    <property type="entry name" value="Trimeric LpxA-like enzymes"/>
    <property type="match status" value="1"/>
</dbReference>
<dbReference type="SMART" id="SM01266">
    <property type="entry name" value="Mac"/>
    <property type="match status" value="1"/>
</dbReference>
<dbReference type="PANTHER" id="PTHR23416:SF23">
    <property type="entry name" value="ACETYLTRANSFERASE C18B11.09C-RELATED"/>
    <property type="match status" value="1"/>
</dbReference>
<dbReference type="Proteomes" id="UP000255283">
    <property type="component" value="Unassembled WGS sequence"/>
</dbReference>
<evidence type="ECO:0000313" key="7">
    <source>
        <dbReference type="EMBL" id="SUB96747.1"/>
    </source>
</evidence>
<comment type="similarity">
    <text evidence="1">Belongs to the transferase hexapeptide repeat family.</text>
</comment>
<organism evidence="7 8">
    <name type="scientific">Segatella buccae</name>
    <dbReference type="NCBI Taxonomy" id="28126"/>
    <lineage>
        <taxon>Bacteria</taxon>
        <taxon>Pseudomonadati</taxon>
        <taxon>Bacteroidota</taxon>
        <taxon>Bacteroidia</taxon>
        <taxon>Bacteroidales</taxon>
        <taxon>Prevotellaceae</taxon>
        <taxon>Segatella</taxon>
    </lineage>
</organism>
<evidence type="ECO:0000256" key="3">
    <source>
        <dbReference type="ARBA" id="ARBA00023315"/>
    </source>
</evidence>
<dbReference type="Gene3D" id="2.160.10.10">
    <property type="entry name" value="Hexapeptide repeat proteins"/>
    <property type="match status" value="1"/>
</dbReference>
<protein>
    <recommendedName>
        <fullName evidence="5">Nodulation protein L</fullName>
    </recommendedName>
</protein>
<name>A0AAQ1ZLS0_9BACT</name>
<dbReference type="Pfam" id="PF00132">
    <property type="entry name" value="Hexapep"/>
    <property type="match status" value="1"/>
</dbReference>
<dbReference type="FunFam" id="2.160.10.10:FF:000025">
    <property type="entry name" value="Hexapeptide-repeat containing-acetyltransferase"/>
    <property type="match status" value="1"/>
</dbReference>
<accession>A0AAQ1ZLS0</accession>
<dbReference type="InterPro" id="IPR001451">
    <property type="entry name" value="Hexapep"/>
</dbReference>
<proteinExistence type="inferred from homology"/>